<name>A0AAW8WME3_9LACO</name>
<sequence length="456" mass="52755">MEKKADPNYEQQDLDLWGVDYETNKNLPDKVEPKPLIESNLLMRFRSQLNKVVWKGLNSAQTKILTVVFSKIGDQLALYQKQEIDNYVKEQQEAGKKVTKKEINEKLKNLDIPNTVSARLTYNELRRESGFRSNASIPKYVDELKPKLEGWREIKSQGVTASFPIFKGIINDENRKIFDFVINDFMVRILLISPDGNFVRYPAREIISLSNTRAQTLLRLLKRFRNTGKAIFRKHTNYPDKGEVQIGLWEQLEIPSGTKESHFTNRILKEAIIEISPYFSQLNYSKKLGVVNGHQAVISYVFTFKPETKAENHANDHIEAVKLAGLLNINSTPCLSRDDKFKAIDKFLRQKKGTAKREYLAVHPEESKKEDKKDNEKIDLDMYKPAEAGMSVSDFHDKELGKKVFASNIKELEKISDSILKKVRQNQGDMYLVNDYTKVQRLLQRRRALKNAKNIK</sequence>
<dbReference type="InterPro" id="IPR036390">
    <property type="entry name" value="WH_DNA-bd_sf"/>
</dbReference>
<dbReference type="Proteomes" id="UP001253287">
    <property type="component" value="Unassembled WGS sequence"/>
</dbReference>
<gene>
    <name evidence="3" type="ORF">RON39_04265</name>
</gene>
<dbReference type="EMBL" id="JAVTXN010000015">
    <property type="protein sequence ID" value="MDT9609343.1"/>
    <property type="molecule type" value="Genomic_DNA"/>
</dbReference>
<evidence type="ECO:0000313" key="3">
    <source>
        <dbReference type="EMBL" id="MDT9609343.1"/>
    </source>
</evidence>
<dbReference type="GO" id="GO:0003887">
    <property type="term" value="F:DNA-directed DNA polymerase activity"/>
    <property type="evidence" value="ECO:0007669"/>
    <property type="project" value="InterPro"/>
</dbReference>
<comment type="similarity">
    <text evidence="1">Belongs to the initiator RepB protein family.</text>
</comment>
<proteinExistence type="inferred from homology"/>
<feature type="domain" description="Initiator Rep protein WH1" evidence="2">
    <location>
        <begin position="48"/>
        <end position="222"/>
    </location>
</feature>
<protein>
    <submittedName>
        <fullName evidence="3">Replication initiation protein</fullName>
    </submittedName>
</protein>
<reference evidence="3" key="1">
    <citation type="submission" date="2023-08" db="EMBL/GenBank/DDBJ databases">
        <title>Lactobacillus from the Female Urinary Tract.</title>
        <authorList>
            <person name="Stegman N."/>
            <person name="Jackson B."/>
            <person name="Steiling M."/>
            <person name="Sedano C."/>
            <person name="Wolfe A."/>
            <person name="Putonti C."/>
        </authorList>
    </citation>
    <scope>NUCLEOTIDE SEQUENCE</scope>
    <source>
        <strain evidence="3">UMB5661</strain>
    </source>
</reference>
<dbReference type="RefSeq" id="WP_167590137.1">
    <property type="nucleotide sequence ID" value="NZ_CP083391.1"/>
</dbReference>
<evidence type="ECO:0000313" key="4">
    <source>
        <dbReference type="Proteomes" id="UP001253287"/>
    </source>
</evidence>
<evidence type="ECO:0000259" key="2">
    <source>
        <dbReference type="Pfam" id="PF01051"/>
    </source>
</evidence>
<dbReference type="SUPFAM" id="SSF46785">
    <property type="entry name" value="Winged helix' DNA-binding domain"/>
    <property type="match status" value="1"/>
</dbReference>
<dbReference type="Pfam" id="PF01051">
    <property type="entry name" value="Rep3_N"/>
    <property type="match status" value="1"/>
</dbReference>
<organism evidence="3 4">
    <name type="scientific">Lactobacillus crispatus</name>
    <dbReference type="NCBI Taxonomy" id="47770"/>
    <lineage>
        <taxon>Bacteria</taxon>
        <taxon>Bacillati</taxon>
        <taxon>Bacillota</taxon>
        <taxon>Bacilli</taxon>
        <taxon>Lactobacillales</taxon>
        <taxon>Lactobacillaceae</taxon>
        <taxon>Lactobacillus</taxon>
    </lineage>
</organism>
<dbReference type="InterPro" id="IPR000525">
    <property type="entry name" value="Initiator_Rep_WH1"/>
</dbReference>
<comment type="caution">
    <text evidence="3">The sequence shown here is derived from an EMBL/GenBank/DDBJ whole genome shotgun (WGS) entry which is preliminary data.</text>
</comment>
<evidence type="ECO:0000256" key="1">
    <source>
        <dbReference type="ARBA" id="ARBA00038283"/>
    </source>
</evidence>
<accession>A0AAW8WME3</accession>
<dbReference type="AlphaFoldDB" id="A0AAW8WME3"/>
<dbReference type="GO" id="GO:0006270">
    <property type="term" value="P:DNA replication initiation"/>
    <property type="evidence" value="ECO:0007669"/>
    <property type="project" value="InterPro"/>
</dbReference>